<accession>A0ABS9IH99</accession>
<dbReference type="Proteomes" id="UP001200022">
    <property type="component" value="Unassembled WGS sequence"/>
</dbReference>
<keyword evidence="2 5" id="KW-0812">Transmembrane</keyword>
<dbReference type="InterPro" id="IPR007318">
    <property type="entry name" value="Phopholipid_MeTrfase"/>
</dbReference>
<dbReference type="Gene3D" id="1.20.120.1630">
    <property type="match status" value="1"/>
</dbReference>
<keyword evidence="3 5" id="KW-1133">Transmembrane helix</keyword>
<evidence type="ECO:0000256" key="4">
    <source>
        <dbReference type="ARBA" id="ARBA00023136"/>
    </source>
</evidence>
<organism evidence="6 7">
    <name type="scientific">Flaviramulus multivorans</name>
    <dbReference type="NCBI Taxonomy" id="1304750"/>
    <lineage>
        <taxon>Bacteria</taxon>
        <taxon>Pseudomonadati</taxon>
        <taxon>Bacteroidota</taxon>
        <taxon>Flavobacteriia</taxon>
        <taxon>Flavobacteriales</taxon>
        <taxon>Flavobacteriaceae</taxon>
        <taxon>Flaviramulus</taxon>
    </lineage>
</organism>
<dbReference type="EMBL" id="JAKKDV010000002">
    <property type="protein sequence ID" value="MCF7560141.1"/>
    <property type="molecule type" value="Genomic_DNA"/>
</dbReference>
<feature type="transmembrane region" description="Helical" evidence="5">
    <location>
        <begin position="44"/>
        <end position="67"/>
    </location>
</feature>
<feature type="transmembrane region" description="Helical" evidence="5">
    <location>
        <begin position="9"/>
        <end position="32"/>
    </location>
</feature>
<name>A0ABS9IH99_9FLAO</name>
<dbReference type="InterPro" id="IPR052527">
    <property type="entry name" value="Metal_cation-efflux_comp"/>
</dbReference>
<sequence length="157" mass="18522">MFSLFIRNLFFTILQPGLVAGLIPLWITGFRINNLFDKVWQLHHFIGTIIFLIGFVIMIWCIINIAVKGRGTLSPIDPTKRLVVAGIYKFSRNPMYVGVTLILIGQSAHFQSVELWIYSLFVFITFNIFIIFVEEPRLRKDFGEEYRRYCKKVRRWI</sequence>
<evidence type="ECO:0000256" key="1">
    <source>
        <dbReference type="ARBA" id="ARBA00004127"/>
    </source>
</evidence>
<keyword evidence="7" id="KW-1185">Reference proteome</keyword>
<evidence type="ECO:0000256" key="3">
    <source>
        <dbReference type="ARBA" id="ARBA00022989"/>
    </source>
</evidence>
<protein>
    <submittedName>
        <fullName evidence="6">Isoprenylcysteine carboxylmethyltransferase family protein</fullName>
    </submittedName>
</protein>
<dbReference type="RefSeq" id="WP_237230825.1">
    <property type="nucleotide sequence ID" value="NZ_JAKKDV010000002.1"/>
</dbReference>
<dbReference type="Pfam" id="PF04191">
    <property type="entry name" value="PEMT"/>
    <property type="match status" value="1"/>
</dbReference>
<dbReference type="PANTHER" id="PTHR43847">
    <property type="entry name" value="BLL3993 PROTEIN"/>
    <property type="match status" value="1"/>
</dbReference>
<dbReference type="PANTHER" id="PTHR43847:SF1">
    <property type="entry name" value="BLL3993 PROTEIN"/>
    <property type="match status" value="1"/>
</dbReference>
<proteinExistence type="predicted"/>
<reference evidence="6 7" key="1">
    <citation type="submission" date="2022-01" db="EMBL/GenBank/DDBJ databases">
        <title>Draft genome sequence of Sabulilitoribacter multivorans KCTC 32326.</title>
        <authorList>
            <person name="Oh J.-S."/>
        </authorList>
    </citation>
    <scope>NUCLEOTIDE SEQUENCE [LARGE SCALE GENOMIC DNA]</scope>
    <source>
        <strain evidence="6 7">M-M16</strain>
    </source>
</reference>
<evidence type="ECO:0000256" key="5">
    <source>
        <dbReference type="SAM" id="Phobius"/>
    </source>
</evidence>
<feature type="transmembrane region" description="Helical" evidence="5">
    <location>
        <begin position="90"/>
        <end position="109"/>
    </location>
</feature>
<comment type="caution">
    <text evidence="6">The sequence shown here is derived from an EMBL/GenBank/DDBJ whole genome shotgun (WGS) entry which is preliminary data.</text>
</comment>
<comment type="subcellular location">
    <subcellularLocation>
        <location evidence="1">Endomembrane system</location>
        <topology evidence="1">Multi-pass membrane protein</topology>
    </subcellularLocation>
</comment>
<feature type="transmembrane region" description="Helical" evidence="5">
    <location>
        <begin position="115"/>
        <end position="133"/>
    </location>
</feature>
<evidence type="ECO:0000256" key="2">
    <source>
        <dbReference type="ARBA" id="ARBA00022692"/>
    </source>
</evidence>
<keyword evidence="4 5" id="KW-0472">Membrane</keyword>
<evidence type="ECO:0000313" key="6">
    <source>
        <dbReference type="EMBL" id="MCF7560141.1"/>
    </source>
</evidence>
<gene>
    <name evidence="6" type="ORF">L3X39_05780</name>
</gene>
<evidence type="ECO:0000313" key="7">
    <source>
        <dbReference type="Proteomes" id="UP001200022"/>
    </source>
</evidence>